<dbReference type="InterPro" id="IPR029058">
    <property type="entry name" value="AB_hydrolase_fold"/>
</dbReference>
<keyword evidence="3" id="KW-1185">Reference proteome</keyword>
<dbReference type="InterPro" id="IPR000639">
    <property type="entry name" value="Epox_hydrolase-like"/>
</dbReference>
<dbReference type="EMBL" id="JAUSVS010000016">
    <property type="protein sequence ID" value="MDQ0466883.1"/>
    <property type="molecule type" value="Genomic_DNA"/>
</dbReference>
<organism evidence="2 3">
    <name type="scientific">Caulobacter ginsengisoli</name>
    <dbReference type="NCBI Taxonomy" id="400775"/>
    <lineage>
        <taxon>Bacteria</taxon>
        <taxon>Pseudomonadati</taxon>
        <taxon>Pseudomonadota</taxon>
        <taxon>Alphaproteobacteria</taxon>
        <taxon>Caulobacterales</taxon>
        <taxon>Caulobacteraceae</taxon>
        <taxon>Caulobacter</taxon>
    </lineage>
</organism>
<dbReference type="PRINTS" id="PR00111">
    <property type="entry name" value="ABHYDROLASE"/>
</dbReference>
<reference evidence="2 3" key="1">
    <citation type="submission" date="2023-07" db="EMBL/GenBank/DDBJ databases">
        <title>Genomic Encyclopedia of Type Strains, Phase IV (KMG-IV): sequencing the most valuable type-strain genomes for metagenomic binning, comparative biology and taxonomic classification.</title>
        <authorList>
            <person name="Goeker M."/>
        </authorList>
    </citation>
    <scope>NUCLEOTIDE SEQUENCE [LARGE SCALE GENOMIC DNA]</scope>
    <source>
        <strain evidence="2 3">DSM 18695</strain>
    </source>
</reference>
<feature type="domain" description="AB hydrolase-1" evidence="1">
    <location>
        <begin position="31"/>
        <end position="280"/>
    </location>
</feature>
<comment type="caution">
    <text evidence="2">The sequence shown here is derived from an EMBL/GenBank/DDBJ whole genome shotgun (WGS) entry which is preliminary data.</text>
</comment>
<evidence type="ECO:0000313" key="3">
    <source>
        <dbReference type="Proteomes" id="UP001228905"/>
    </source>
</evidence>
<evidence type="ECO:0000259" key="1">
    <source>
        <dbReference type="Pfam" id="PF00561"/>
    </source>
</evidence>
<dbReference type="Pfam" id="PF00561">
    <property type="entry name" value="Abhydrolase_1"/>
    <property type="match status" value="1"/>
</dbReference>
<gene>
    <name evidence="2" type="ORF">QO010_004680</name>
</gene>
<dbReference type="InterPro" id="IPR050266">
    <property type="entry name" value="AB_hydrolase_sf"/>
</dbReference>
<dbReference type="PRINTS" id="PR00412">
    <property type="entry name" value="EPOXHYDRLASE"/>
</dbReference>
<dbReference type="Proteomes" id="UP001228905">
    <property type="component" value="Unassembled WGS sequence"/>
</dbReference>
<proteinExistence type="predicted"/>
<dbReference type="SUPFAM" id="SSF53474">
    <property type="entry name" value="alpha/beta-Hydrolases"/>
    <property type="match status" value="1"/>
</dbReference>
<evidence type="ECO:0000313" key="2">
    <source>
        <dbReference type="EMBL" id="MDQ0466883.1"/>
    </source>
</evidence>
<name>A0ABU0IXZ5_9CAUL</name>
<dbReference type="RefSeq" id="WP_307353086.1">
    <property type="nucleotide sequence ID" value="NZ_JAUSVS010000016.1"/>
</dbReference>
<dbReference type="PANTHER" id="PTHR43798">
    <property type="entry name" value="MONOACYLGLYCEROL LIPASE"/>
    <property type="match status" value="1"/>
</dbReference>
<dbReference type="Gene3D" id="3.40.50.1820">
    <property type="entry name" value="alpha/beta hydrolase"/>
    <property type="match status" value="1"/>
</dbReference>
<sequence length="293" mass="33438">MTQMLTGPASHSFISQRLRLHYVDWGNPGAPPLLLLHGGRDHCRSWDWVAERLRGRYRIIAPDLRGHGDSAWSPDGDYSMGAYVYDLAQLIHQLKLAPLTIVAHSLGGNIALRYTGLYPENVSKVVAIEGLGPSPRMIEERRAIPAQKRWRDWIDDKRAVAGRQARRYASLEEALGRMKAENGYLTDDQARHLTEHGVSQNEDGTFSWKFDNYLHVWNAPHDMDPEAIAGLWENITCPTLLCYGEKSWASNPEKDGRMRHFRNARVVSFPDAGHWLHHDRYELFMSELEGFLG</sequence>
<protein>
    <submittedName>
        <fullName evidence="2">Pimeloyl-ACP methyl ester carboxylesterase</fullName>
    </submittedName>
</protein>
<dbReference type="InterPro" id="IPR000073">
    <property type="entry name" value="AB_hydrolase_1"/>
</dbReference>
<dbReference type="PANTHER" id="PTHR43798:SF33">
    <property type="entry name" value="HYDROLASE, PUTATIVE (AFU_ORTHOLOGUE AFUA_2G14860)-RELATED"/>
    <property type="match status" value="1"/>
</dbReference>
<accession>A0ABU0IXZ5</accession>